<proteinExistence type="predicted"/>
<evidence type="ECO:0000313" key="11">
    <source>
        <dbReference type="EMBL" id="CAL1714904.1"/>
    </source>
</evidence>
<dbReference type="PANTHER" id="PTHR21527">
    <property type="entry name" value="NUCLEOPORIN NUP35"/>
    <property type="match status" value="1"/>
</dbReference>
<feature type="region of interest" description="Disordered" evidence="9">
    <location>
        <begin position="1"/>
        <end position="72"/>
    </location>
</feature>
<feature type="compositionally biased region" description="Polar residues" evidence="9">
    <location>
        <begin position="1"/>
        <end position="18"/>
    </location>
</feature>
<dbReference type="InterPro" id="IPR012677">
    <property type="entry name" value="Nucleotide-bd_a/b_plait_sf"/>
</dbReference>
<dbReference type="SUPFAM" id="SSF54928">
    <property type="entry name" value="RNA-binding domain, RBD"/>
    <property type="match status" value="1"/>
</dbReference>
<dbReference type="InterPro" id="IPR007846">
    <property type="entry name" value="RRM_NUP35_dom"/>
</dbReference>
<evidence type="ECO:0000256" key="6">
    <source>
        <dbReference type="ARBA" id="ARBA00023132"/>
    </source>
</evidence>
<keyword evidence="12" id="KW-1185">Reference proteome</keyword>
<evidence type="ECO:0000256" key="3">
    <source>
        <dbReference type="ARBA" id="ARBA00022816"/>
    </source>
</evidence>
<feature type="region of interest" description="Disordered" evidence="9">
    <location>
        <begin position="161"/>
        <end position="197"/>
    </location>
</feature>
<evidence type="ECO:0000256" key="2">
    <source>
        <dbReference type="ARBA" id="ARBA00022448"/>
    </source>
</evidence>
<dbReference type="PANTHER" id="PTHR21527:SF6">
    <property type="entry name" value="NUCLEOPORIN NUP35"/>
    <property type="match status" value="1"/>
</dbReference>
<protein>
    <recommendedName>
        <fullName evidence="10">RRM Nup35-type domain-containing protein</fullName>
    </recommendedName>
</protein>
<keyword evidence="4" id="KW-0653">Protein transport</keyword>
<name>A0ABP1E5U4_9APHY</name>
<evidence type="ECO:0000256" key="9">
    <source>
        <dbReference type="SAM" id="MobiDB-lite"/>
    </source>
</evidence>
<feature type="region of interest" description="Disordered" evidence="9">
    <location>
        <begin position="305"/>
        <end position="329"/>
    </location>
</feature>
<sequence length="418" mass="43993">MYNPTYSSTPGQDYNNPSSRPPHNVYGQPFTVAGMASPGTTHSPSLRGGPLSSGSGLNVSGMGGSLGDSLAQSRSHYQPGYLMSMSQTTNASQQHQRHDDVPIVQTKATLNNILSSASASDFGMGSMFESSRFRERQRQTWADEDAPPTASVNDIVNEVYTETPSKRQPQSHLDASIRPSLFRPTQTQVPTTPKSSTSAPNVNKLIYVIVFGYPPDKYTATVDYFKSLGESTEPDPNVEIVNCFRIGYSNPTDAMRAVRKNGDVIGGCWMVGAKWADSAQAESILGPALARSSLSFSPDASTADVSMLSSSPPASQSGFPSTFASPDGNLALTSRQRRDSNAGTPSVGTPIRLAPSTSAFRKAGAGGLGGTPGKHKVGESVFGAFPSIIPVTPQAGGAANQSPSKGVLGQVSDMIFGW</sequence>
<feature type="compositionally biased region" description="Low complexity" evidence="9">
    <location>
        <begin position="306"/>
        <end position="321"/>
    </location>
</feature>
<keyword evidence="3 8" id="KW-0509">mRNA transport</keyword>
<organism evidence="11 12">
    <name type="scientific">Somion occarium</name>
    <dbReference type="NCBI Taxonomy" id="3059160"/>
    <lineage>
        <taxon>Eukaryota</taxon>
        <taxon>Fungi</taxon>
        <taxon>Dikarya</taxon>
        <taxon>Basidiomycota</taxon>
        <taxon>Agaricomycotina</taxon>
        <taxon>Agaricomycetes</taxon>
        <taxon>Polyporales</taxon>
        <taxon>Cerrenaceae</taxon>
        <taxon>Somion</taxon>
    </lineage>
</organism>
<evidence type="ECO:0000256" key="4">
    <source>
        <dbReference type="ARBA" id="ARBA00022927"/>
    </source>
</evidence>
<feature type="compositionally biased region" description="Polar residues" evidence="9">
    <location>
        <begin position="183"/>
        <end position="197"/>
    </location>
</feature>
<dbReference type="Pfam" id="PF05172">
    <property type="entry name" value="RRM_Nup35"/>
    <property type="match status" value="1"/>
</dbReference>
<feature type="compositionally biased region" description="Low complexity" evidence="9">
    <location>
        <begin position="43"/>
        <end position="60"/>
    </location>
</feature>
<dbReference type="PROSITE" id="PS51472">
    <property type="entry name" value="RRM_NUP35"/>
    <property type="match status" value="1"/>
</dbReference>
<keyword evidence="2 8" id="KW-0813">Transport</keyword>
<dbReference type="Proteomes" id="UP001497453">
    <property type="component" value="Chromosome 8"/>
</dbReference>
<evidence type="ECO:0000259" key="10">
    <source>
        <dbReference type="PROSITE" id="PS51472"/>
    </source>
</evidence>
<keyword evidence="5" id="KW-0811">Translocation</keyword>
<reference evidence="12" key="1">
    <citation type="submission" date="2024-04" db="EMBL/GenBank/DDBJ databases">
        <authorList>
            <person name="Shaw F."/>
            <person name="Minotto A."/>
        </authorList>
    </citation>
    <scope>NUCLEOTIDE SEQUENCE [LARGE SCALE GENOMIC DNA]</scope>
</reference>
<evidence type="ECO:0000256" key="7">
    <source>
        <dbReference type="ARBA" id="ARBA00023242"/>
    </source>
</evidence>
<comment type="subcellular location">
    <subcellularLocation>
        <location evidence="1">Nucleus</location>
        <location evidence="1">Nuclear pore complex</location>
    </subcellularLocation>
</comment>
<dbReference type="EMBL" id="OZ037951">
    <property type="protein sequence ID" value="CAL1714904.1"/>
    <property type="molecule type" value="Genomic_DNA"/>
</dbReference>
<dbReference type="InterPro" id="IPR035979">
    <property type="entry name" value="RBD_domain_sf"/>
</dbReference>
<feature type="compositionally biased region" description="Polar residues" evidence="9">
    <location>
        <begin position="161"/>
        <end position="173"/>
    </location>
</feature>
<accession>A0ABP1E5U4</accession>
<evidence type="ECO:0000256" key="8">
    <source>
        <dbReference type="PROSITE-ProRule" id="PRU00804"/>
    </source>
</evidence>
<feature type="domain" description="RRM Nup35-type" evidence="10">
    <location>
        <begin position="202"/>
        <end position="283"/>
    </location>
</feature>
<keyword evidence="7 8" id="KW-0539">Nucleus</keyword>
<dbReference type="Gene3D" id="3.30.70.330">
    <property type="match status" value="1"/>
</dbReference>
<evidence type="ECO:0000313" key="12">
    <source>
        <dbReference type="Proteomes" id="UP001497453"/>
    </source>
</evidence>
<evidence type="ECO:0000256" key="5">
    <source>
        <dbReference type="ARBA" id="ARBA00023010"/>
    </source>
</evidence>
<keyword evidence="6 8" id="KW-0906">Nuclear pore complex</keyword>
<evidence type="ECO:0000256" key="1">
    <source>
        <dbReference type="ARBA" id="ARBA00004567"/>
    </source>
</evidence>
<gene>
    <name evidence="11" type="ORF">GFSPODELE1_LOCUS9976</name>
</gene>